<dbReference type="AlphaFoldDB" id="A0A445M0B4"/>
<gene>
    <name evidence="2" type="ORF">D0Y65_000831</name>
</gene>
<dbReference type="EMBL" id="QZWG01000001">
    <property type="protein sequence ID" value="RZC29010.1"/>
    <property type="molecule type" value="Genomic_DNA"/>
</dbReference>
<protein>
    <submittedName>
        <fullName evidence="2">Uncharacterized protein</fullName>
    </submittedName>
</protein>
<reference evidence="2 3" key="1">
    <citation type="submission" date="2018-09" db="EMBL/GenBank/DDBJ databases">
        <title>A high-quality reference genome of wild soybean provides a powerful tool to mine soybean genomes.</title>
        <authorList>
            <person name="Xie M."/>
            <person name="Chung C.Y.L."/>
            <person name="Li M.-W."/>
            <person name="Wong F.-L."/>
            <person name="Chan T.-F."/>
            <person name="Lam H.-M."/>
        </authorList>
    </citation>
    <scope>NUCLEOTIDE SEQUENCE [LARGE SCALE GENOMIC DNA]</scope>
    <source>
        <strain evidence="3">cv. W05</strain>
        <tissue evidence="2">Hypocotyl of etiolated seedlings</tissue>
    </source>
</reference>
<sequence>MFPIFKGGHALTFRGLHILAIIGLHSLAFERRHVLNFRGLHALAFRGLRVLIFSVLHIRTLREFKGSHPQRHPVNLKKSNRALGFPALVTGLYQSYRGLRLQDTQWTRRSPTGSWSCQALITGLCQFYGVPVTSSKGIRPPTNRAFIKKYCVPMQAQGETPQQHWDGR</sequence>
<evidence type="ECO:0000313" key="3">
    <source>
        <dbReference type="Proteomes" id="UP000289340"/>
    </source>
</evidence>
<feature type="transmembrane region" description="Helical" evidence="1">
    <location>
        <begin position="12"/>
        <end position="29"/>
    </location>
</feature>
<name>A0A445M0B4_GLYSO</name>
<dbReference type="Proteomes" id="UP000289340">
    <property type="component" value="Chromosome 1"/>
</dbReference>
<keyword evidence="1" id="KW-0472">Membrane</keyword>
<keyword evidence="1" id="KW-1133">Transmembrane helix</keyword>
<evidence type="ECO:0000256" key="1">
    <source>
        <dbReference type="SAM" id="Phobius"/>
    </source>
</evidence>
<keyword evidence="3" id="KW-1185">Reference proteome</keyword>
<proteinExistence type="predicted"/>
<accession>A0A445M0B4</accession>
<organism evidence="2 3">
    <name type="scientific">Glycine soja</name>
    <name type="common">Wild soybean</name>
    <dbReference type="NCBI Taxonomy" id="3848"/>
    <lineage>
        <taxon>Eukaryota</taxon>
        <taxon>Viridiplantae</taxon>
        <taxon>Streptophyta</taxon>
        <taxon>Embryophyta</taxon>
        <taxon>Tracheophyta</taxon>
        <taxon>Spermatophyta</taxon>
        <taxon>Magnoliopsida</taxon>
        <taxon>eudicotyledons</taxon>
        <taxon>Gunneridae</taxon>
        <taxon>Pentapetalae</taxon>
        <taxon>rosids</taxon>
        <taxon>fabids</taxon>
        <taxon>Fabales</taxon>
        <taxon>Fabaceae</taxon>
        <taxon>Papilionoideae</taxon>
        <taxon>50 kb inversion clade</taxon>
        <taxon>NPAAA clade</taxon>
        <taxon>indigoferoid/millettioid clade</taxon>
        <taxon>Phaseoleae</taxon>
        <taxon>Glycine</taxon>
        <taxon>Glycine subgen. Soja</taxon>
    </lineage>
</organism>
<evidence type="ECO:0000313" key="2">
    <source>
        <dbReference type="EMBL" id="RZC29010.1"/>
    </source>
</evidence>
<comment type="caution">
    <text evidence="2">The sequence shown here is derived from an EMBL/GenBank/DDBJ whole genome shotgun (WGS) entry which is preliminary data.</text>
</comment>
<keyword evidence="1" id="KW-0812">Transmembrane</keyword>